<comment type="caution">
    <text evidence="2">The sequence shown here is derived from an EMBL/GenBank/DDBJ whole genome shotgun (WGS) entry which is preliminary data.</text>
</comment>
<keyword evidence="3" id="KW-1185">Reference proteome</keyword>
<protein>
    <submittedName>
        <fullName evidence="2">TM2 domain-containing membrane protein YozV</fullName>
    </submittedName>
</protein>
<keyword evidence="1" id="KW-0472">Membrane</keyword>
<feature type="transmembrane region" description="Helical" evidence="1">
    <location>
        <begin position="172"/>
        <end position="190"/>
    </location>
</feature>
<feature type="transmembrane region" description="Helical" evidence="1">
    <location>
        <begin position="34"/>
        <end position="56"/>
    </location>
</feature>
<evidence type="ECO:0000256" key="1">
    <source>
        <dbReference type="SAM" id="Phobius"/>
    </source>
</evidence>
<feature type="transmembrane region" description="Helical" evidence="1">
    <location>
        <begin position="92"/>
        <end position="110"/>
    </location>
</feature>
<proteinExistence type="predicted"/>
<feature type="transmembrane region" description="Helical" evidence="1">
    <location>
        <begin position="211"/>
        <end position="230"/>
    </location>
</feature>
<dbReference type="Proteomes" id="UP001296943">
    <property type="component" value="Unassembled WGS sequence"/>
</dbReference>
<name>A0ABS2N5J7_9BACI</name>
<reference evidence="2 3" key="1">
    <citation type="submission" date="2021-01" db="EMBL/GenBank/DDBJ databases">
        <title>Genomic Encyclopedia of Type Strains, Phase IV (KMG-IV): sequencing the most valuable type-strain genomes for metagenomic binning, comparative biology and taxonomic classification.</title>
        <authorList>
            <person name="Goeker M."/>
        </authorList>
    </citation>
    <scope>NUCLEOTIDE SEQUENCE [LARGE SCALE GENOMIC DNA]</scope>
    <source>
        <strain evidence="2 3">DSM 23711</strain>
    </source>
</reference>
<keyword evidence="1" id="KW-0812">Transmembrane</keyword>
<keyword evidence="1" id="KW-1133">Transmembrane helix</keyword>
<dbReference type="RefSeq" id="WP_204502057.1">
    <property type="nucleotide sequence ID" value="NZ_JAFBDR010000032.1"/>
</dbReference>
<evidence type="ECO:0000313" key="3">
    <source>
        <dbReference type="Proteomes" id="UP001296943"/>
    </source>
</evidence>
<gene>
    <name evidence="2" type="ORF">JOC48_003974</name>
</gene>
<evidence type="ECO:0000313" key="2">
    <source>
        <dbReference type="EMBL" id="MBM7573411.1"/>
    </source>
</evidence>
<accession>A0ABS2N5J7</accession>
<organism evidence="2 3">
    <name type="scientific">Aquibacillus albus</name>
    <dbReference type="NCBI Taxonomy" id="1168171"/>
    <lineage>
        <taxon>Bacteria</taxon>
        <taxon>Bacillati</taxon>
        <taxon>Bacillota</taxon>
        <taxon>Bacilli</taxon>
        <taxon>Bacillales</taxon>
        <taxon>Bacillaceae</taxon>
        <taxon>Aquibacillus</taxon>
    </lineage>
</organism>
<dbReference type="EMBL" id="JAFBDR010000032">
    <property type="protein sequence ID" value="MBM7573411.1"/>
    <property type="molecule type" value="Genomic_DNA"/>
</dbReference>
<sequence length="260" mass="31500">MNKQNPYFQNKRHILQKTTAITSNQLHFRSPWMVAWWSLAFPGFGHFIVNSYLWGFILMSFEYMFNTMSKINLSIFFSMLGDFEQAKQVINVQWFFLYIVVYVFSVWDSYRRTIDNNKVYQLAYKEVENIAPTQFSVFEINVLEKKKPWIAMVWSFLLPSLGYIYLQRICTFLFNIVWWIVILYFSRFPEGLYLTMIGNFEEVKKLLDPQWILYIPSIYAFTLYNTYAFSVENNKLFDMSQSRYLKNEYQSNQLCHFYQK</sequence>